<evidence type="ECO:0000259" key="2">
    <source>
        <dbReference type="Pfam" id="PF02463"/>
    </source>
</evidence>
<proteinExistence type="predicted"/>
<feature type="coiled-coil region" evidence="1">
    <location>
        <begin position="257"/>
        <end position="284"/>
    </location>
</feature>
<dbReference type="Gene3D" id="3.40.50.300">
    <property type="entry name" value="P-loop containing nucleotide triphosphate hydrolases"/>
    <property type="match status" value="1"/>
</dbReference>
<dbReference type="AlphaFoldDB" id="A0A381WKL1"/>
<evidence type="ECO:0000313" key="3">
    <source>
        <dbReference type="EMBL" id="SVA53034.1"/>
    </source>
</evidence>
<keyword evidence="1" id="KW-0175">Coiled coil</keyword>
<sequence>MVHITKVDIFGFKSFGFKNTTVNFEPGLVSISGPNGSGKSNILDAIIFAMGENKPSIMRAPKLRALIHDIEGNRRGPKLTRVKVQFDNSDRKIPVDSDTVSISREMSEHGESVYHLDGKKMNRNQILDLLDMADAGLNQLNAVQQGTVTRISEFSNEEKRKTIEDLIGLSYFDEKKNQSLKQLTDADQKLEVAMAKMGEVKKHIDELEVERNLKLRYDLIGRELDRYRALDAASKLKIIKDDKSSKEENFNNNTSELKKLGEERSILKNEITKLREEKSEFLKDFNAYNEAKQTIDTKLSSATR</sequence>
<dbReference type="InterPro" id="IPR003395">
    <property type="entry name" value="RecF/RecN/SMC_N"/>
</dbReference>
<dbReference type="SUPFAM" id="SSF52540">
    <property type="entry name" value="P-loop containing nucleoside triphosphate hydrolases"/>
    <property type="match status" value="1"/>
</dbReference>
<feature type="domain" description="RecF/RecN/SMC N-terminal" evidence="2">
    <location>
        <begin position="4"/>
        <end position="136"/>
    </location>
</feature>
<evidence type="ECO:0000256" key="1">
    <source>
        <dbReference type="SAM" id="Coils"/>
    </source>
</evidence>
<reference evidence="3" key="1">
    <citation type="submission" date="2018-05" db="EMBL/GenBank/DDBJ databases">
        <authorList>
            <person name="Lanie J.A."/>
            <person name="Ng W.-L."/>
            <person name="Kazmierczak K.M."/>
            <person name="Andrzejewski T.M."/>
            <person name="Davidsen T.M."/>
            <person name="Wayne K.J."/>
            <person name="Tettelin H."/>
            <person name="Glass J.I."/>
            <person name="Rusch D."/>
            <person name="Podicherti R."/>
            <person name="Tsui H.-C.T."/>
            <person name="Winkler M.E."/>
        </authorList>
    </citation>
    <scope>NUCLEOTIDE SEQUENCE</scope>
</reference>
<dbReference type="Pfam" id="PF02463">
    <property type="entry name" value="SMC_N"/>
    <property type="match status" value="1"/>
</dbReference>
<accession>A0A381WKL1</accession>
<feature type="non-terminal residue" evidence="3">
    <location>
        <position position="304"/>
    </location>
</feature>
<protein>
    <recommendedName>
        <fullName evidence="2">RecF/RecN/SMC N-terminal domain-containing protein</fullName>
    </recommendedName>
</protein>
<dbReference type="InterPro" id="IPR027417">
    <property type="entry name" value="P-loop_NTPase"/>
</dbReference>
<name>A0A381WKL1_9ZZZZ</name>
<dbReference type="PANTHER" id="PTHR43977">
    <property type="entry name" value="STRUCTURAL MAINTENANCE OF CHROMOSOMES PROTEIN 3"/>
    <property type="match status" value="1"/>
</dbReference>
<organism evidence="3">
    <name type="scientific">marine metagenome</name>
    <dbReference type="NCBI Taxonomy" id="408172"/>
    <lineage>
        <taxon>unclassified sequences</taxon>
        <taxon>metagenomes</taxon>
        <taxon>ecological metagenomes</taxon>
    </lineage>
</organism>
<gene>
    <name evidence="3" type="ORF">METZ01_LOCUS105888</name>
</gene>
<dbReference type="EMBL" id="UINC01012102">
    <property type="protein sequence ID" value="SVA53034.1"/>
    <property type="molecule type" value="Genomic_DNA"/>
</dbReference>